<dbReference type="Pfam" id="PF03539">
    <property type="entry name" value="Spuma_A9PTase"/>
    <property type="match status" value="1"/>
</dbReference>
<keyword evidence="4" id="KW-1185">Reference proteome</keyword>
<reference evidence="3" key="1">
    <citation type="submission" date="2021-06" db="EMBL/GenBank/DDBJ databases">
        <authorList>
            <person name="Kallberg Y."/>
            <person name="Tangrot J."/>
            <person name="Rosling A."/>
        </authorList>
    </citation>
    <scope>NUCLEOTIDE SEQUENCE</scope>
    <source>
        <strain evidence="3">FL966</strain>
    </source>
</reference>
<evidence type="ECO:0000256" key="1">
    <source>
        <dbReference type="SAM" id="MobiDB-lite"/>
    </source>
</evidence>
<name>A0A9N9JAM5_9GLOM</name>
<comment type="caution">
    <text evidence="3">The sequence shown here is derived from an EMBL/GenBank/DDBJ whole genome shotgun (WGS) entry which is preliminary data.</text>
</comment>
<proteinExistence type="predicted"/>
<dbReference type="GO" id="GO:0006508">
    <property type="term" value="P:proteolysis"/>
    <property type="evidence" value="ECO:0007669"/>
    <property type="project" value="InterPro"/>
</dbReference>
<dbReference type="Proteomes" id="UP000789759">
    <property type="component" value="Unassembled WGS sequence"/>
</dbReference>
<feature type="non-terminal residue" evidence="3">
    <location>
        <position position="332"/>
    </location>
</feature>
<evidence type="ECO:0000313" key="4">
    <source>
        <dbReference type="Proteomes" id="UP000789759"/>
    </source>
</evidence>
<dbReference type="OrthoDB" id="3863715at2759"/>
<gene>
    <name evidence="3" type="ORF">CPELLU_LOCUS15909</name>
</gene>
<accession>A0A9N9JAM5</accession>
<feature type="domain" description="Peptidase A9" evidence="2">
    <location>
        <begin position="94"/>
        <end position="163"/>
    </location>
</feature>
<feature type="compositionally biased region" description="Basic and acidic residues" evidence="1">
    <location>
        <begin position="16"/>
        <end position="27"/>
    </location>
</feature>
<protein>
    <submittedName>
        <fullName evidence="3">14568_t:CDS:1</fullName>
    </submittedName>
</protein>
<dbReference type="InterPro" id="IPR001641">
    <property type="entry name" value="Spumavirus_A9"/>
</dbReference>
<evidence type="ECO:0000313" key="3">
    <source>
        <dbReference type="EMBL" id="CAG8771602.1"/>
    </source>
</evidence>
<feature type="region of interest" description="Disordered" evidence="1">
    <location>
        <begin position="1"/>
        <end position="37"/>
    </location>
</feature>
<sequence>HDGKRIEVPISSNGTKKLEVPEERDQPGSDSGDEFGEYTYEDEELVEAEGYYTEEAIDEIEELFYNPWEGSTSPALYLTNVEEMPTREDEEPELTVEGRIEQFLQNETLNTEDKSKAAAFFRRERTLFASDIQELGETNVITHRIETGIAKPIKQKAYRAAPSEHEFIERELKEMEKRGLIRKYMAIKESGKEELVTENVEEQANEKQPNLPKFEEHLALEVLDRRKAIYTIEFHGFNLIASEPRQLLVLRDWVITGAEQELIRREYLRNTGIDLGYTEPLNLQEIKKEKNANWRGDRKVVTLESGCVESRMISLAEYSQLGKRHRDSSGNY</sequence>
<dbReference type="GO" id="GO:0004190">
    <property type="term" value="F:aspartic-type endopeptidase activity"/>
    <property type="evidence" value="ECO:0007669"/>
    <property type="project" value="InterPro"/>
</dbReference>
<dbReference type="AlphaFoldDB" id="A0A9N9JAM5"/>
<evidence type="ECO:0000259" key="2">
    <source>
        <dbReference type="Pfam" id="PF03539"/>
    </source>
</evidence>
<dbReference type="EMBL" id="CAJVQA010022012">
    <property type="protein sequence ID" value="CAG8771602.1"/>
    <property type="molecule type" value="Genomic_DNA"/>
</dbReference>
<organism evidence="3 4">
    <name type="scientific">Cetraspora pellucida</name>
    <dbReference type="NCBI Taxonomy" id="1433469"/>
    <lineage>
        <taxon>Eukaryota</taxon>
        <taxon>Fungi</taxon>
        <taxon>Fungi incertae sedis</taxon>
        <taxon>Mucoromycota</taxon>
        <taxon>Glomeromycotina</taxon>
        <taxon>Glomeromycetes</taxon>
        <taxon>Diversisporales</taxon>
        <taxon>Gigasporaceae</taxon>
        <taxon>Cetraspora</taxon>
    </lineage>
</organism>